<protein>
    <submittedName>
        <fullName evidence="1">Uncharacterized protein</fullName>
    </submittedName>
</protein>
<keyword evidence="2" id="KW-1185">Reference proteome</keyword>
<name>A0A2B7WZP8_9EURO</name>
<dbReference type="AlphaFoldDB" id="A0A2B7WZP8"/>
<sequence>MPGSLSTTERALVCSLAARAQTRLLPFLIIGVQRVLQNESEESALFSSDLPTQGSRRIVLSGLSNLFKVYTIIHIRLMNLGRNGDGARELLVTFRVVISEGSSLLCWSREAPGPRIISASTMSDTRAQKA</sequence>
<evidence type="ECO:0000313" key="2">
    <source>
        <dbReference type="Proteomes" id="UP000224080"/>
    </source>
</evidence>
<reference evidence="1 2" key="1">
    <citation type="submission" date="2017-10" db="EMBL/GenBank/DDBJ databases">
        <title>Comparative genomics in systemic dimorphic fungi from Ajellomycetaceae.</title>
        <authorList>
            <person name="Munoz J.F."/>
            <person name="Mcewen J.G."/>
            <person name="Clay O.K."/>
            <person name="Cuomo C.A."/>
        </authorList>
    </citation>
    <scope>NUCLEOTIDE SEQUENCE [LARGE SCALE GENOMIC DNA]</scope>
    <source>
        <strain evidence="1 2">UAMH130</strain>
    </source>
</reference>
<accession>A0A2B7WZP8</accession>
<evidence type="ECO:0000313" key="1">
    <source>
        <dbReference type="EMBL" id="PGH02070.1"/>
    </source>
</evidence>
<organism evidence="1 2">
    <name type="scientific">Blastomyces parvus</name>
    <dbReference type="NCBI Taxonomy" id="2060905"/>
    <lineage>
        <taxon>Eukaryota</taxon>
        <taxon>Fungi</taxon>
        <taxon>Dikarya</taxon>
        <taxon>Ascomycota</taxon>
        <taxon>Pezizomycotina</taxon>
        <taxon>Eurotiomycetes</taxon>
        <taxon>Eurotiomycetidae</taxon>
        <taxon>Onygenales</taxon>
        <taxon>Ajellomycetaceae</taxon>
        <taxon>Blastomyces</taxon>
    </lineage>
</organism>
<dbReference type="OrthoDB" id="10559891at2759"/>
<dbReference type="Proteomes" id="UP000224080">
    <property type="component" value="Unassembled WGS sequence"/>
</dbReference>
<gene>
    <name evidence="1" type="ORF">GX51_04882</name>
</gene>
<proteinExistence type="predicted"/>
<comment type="caution">
    <text evidence="1">The sequence shown here is derived from an EMBL/GenBank/DDBJ whole genome shotgun (WGS) entry which is preliminary data.</text>
</comment>
<dbReference type="EMBL" id="PDNC01000064">
    <property type="protein sequence ID" value="PGH02070.1"/>
    <property type="molecule type" value="Genomic_DNA"/>
</dbReference>